<dbReference type="VEuPathDB" id="TrichDB:TVAGG3_0305630"/>
<dbReference type="PROSITE" id="PS50102">
    <property type="entry name" value="RRM"/>
    <property type="match status" value="1"/>
</dbReference>
<dbReference type="GO" id="GO:0005634">
    <property type="term" value="C:nucleus"/>
    <property type="evidence" value="ECO:0000318"/>
    <property type="project" value="GO_Central"/>
</dbReference>
<gene>
    <name evidence="4" type="ORF">TVAG_444160</name>
</gene>
<dbReference type="SUPFAM" id="SSF54928">
    <property type="entry name" value="RNA-binding domain, RBD"/>
    <property type="match status" value="1"/>
</dbReference>
<keyword evidence="5" id="KW-1185">Reference proteome</keyword>
<dbReference type="InterPro" id="IPR035979">
    <property type="entry name" value="RBD_domain_sf"/>
</dbReference>
<sequence length="271" mass="31537">MCEETSVFLEPPFSIDASEIRNNFEMNGFSDLTRLVLYDDCLIISFPTPDRASQFIQFYNGKEIKGRKLAAGYSKSNTSSLSRGPDPKDKLYRPSRGDSLGPSRDYRDSRSDYRDGPDRRDYRDIDDRSYRESRGMRDSYRESHSPRYMRDQDYSRDSMYDRRPMDSYRSERLRNSKTVVVTGNPLTLTERDVFDEFARIQCFVRQVEKRGSVIFVQFDLPDDADKGICKLNGEVINGCRIHVELVEDKPLNLPVLKIPLVIMEDKADKKL</sequence>
<feature type="domain" description="RRM" evidence="3">
    <location>
        <begin position="177"/>
        <end position="248"/>
    </location>
</feature>
<dbReference type="InterPro" id="IPR012677">
    <property type="entry name" value="Nucleotide-bd_a/b_plait_sf"/>
</dbReference>
<dbReference type="InParanoid" id="A2E2F8"/>
<dbReference type="EMBL" id="DS113290">
    <property type="protein sequence ID" value="EAY13133.1"/>
    <property type="molecule type" value="Genomic_DNA"/>
</dbReference>
<organism evidence="4 5">
    <name type="scientific">Trichomonas vaginalis (strain ATCC PRA-98 / G3)</name>
    <dbReference type="NCBI Taxonomy" id="412133"/>
    <lineage>
        <taxon>Eukaryota</taxon>
        <taxon>Metamonada</taxon>
        <taxon>Parabasalia</taxon>
        <taxon>Trichomonadida</taxon>
        <taxon>Trichomonadidae</taxon>
        <taxon>Trichomonas</taxon>
    </lineage>
</organism>
<evidence type="ECO:0000313" key="5">
    <source>
        <dbReference type="Proteomes" id="UP000001542"/>
    </source>
</evidence>
<keyword evidence="1" id="KW-0694">RNA-binding</keyword>
<evidence type="ECO:0000259" key="3">
    <source>
        <dbReference type="PROSITE" id="PS50102"/>
    </source>
</evidence>
<dbReference type="GO" id="GO:0005737">
    <property type="term" value="C:cytoplasm"/>
    <property type="evidence" value="ECO:0000318"/>
    <property type="project" value="GO_Central"/>
</dbReference>
<dbReference type="Gene3D" id="3.30.70.330">
    <property type="match status" value="1"/>
</dbReference>
<dbReference type="InterPro" id="IPR000504">
    <property type="entry name" value="RRM_dom"/>
</dbReference>
<dbReference type="GO" id="GO:0003729">
    <property type="term" value="F:mRNA binding"/>
    <property type="evidence" value="ECO:0000318"/>
    <property type="project" value="GO_Central"/>
</dbReference>
<dbReference type="RefSeq" id="XP_001325356.1">
    <property type="nucleotide sequence ID" value="XM_001325321.1"/>
</dbReference>
<dbReference type="AlphaFoldDB" id="A2E2F8"/>
<proteinExistence type="predicted"/>
<reference evidence="4" key="2">
    <citation type="journal article" date="2007" name="Science">
        <title>Draft genome sequence of the sexually transmitted pathogen Trichomonas vaginalis.</title>
        <authorList>
            <person name="Carlton J.M."/>
            <person name="Hirt R.P."/>
            <person name="Silva J.C."/>
            <person name="Delcher A.L."/>
            <person name="Schatz M."/>
            <person name="Zhao Q."/>
            <person name="Wortman J.R."/>
            <person name="Bidwell S.L."/>
            <person name="Alsmark U.C.M."/>
            <person name="Besteiro S."/>
            <person name="Sicheritz-Ponten T."/>
            <person name="Noel C.J."/>
            <person name="Dacks J.B."/>
            <person name="Foster P.G."/>
            <person name="Simillion C."/>
            <person name="Van de Peer Y."/>
            <person name="Miranda-Saavedra D."/>
            <person name="Barton G.J."/>
            <person name="Westrop G.D."/>
            <person name="Mueller S."/>
            <person name="Dessi D."/>
            <person name="Fiori P.L."/>
            <person name="Ren Q."/>
            <person name="Paulsen I."/>
            <person name="Zhang H."/>
            <person name="Bastida-Corcuera F.D."/>
            <person name="Simoes-Barbosa A."/>
            <person name="Brown M.T."/>
            <person name="Hayes R.D."/>
            <person name="Mukherjee M."/>
            <person name="Okumura C.Y."/>
            <person name="Schneider R."/>
            <person name="Smith A.J."/>
            <person name="Vanacova S."/>
            <person name="Villalvazo M."/>
            <person name="Haas B.J."/>
            <person name="Pertea M."/>
            <person name="Feldblyum T.V."/>
            <person name="Utterback T.R."/>
            <person name="Shu C.L."/>
            <person name="Osoegawa K."/>
            <person name="de Jong P.J."/>
            <person name="Hrdy I."/>
            <person name="Horvathova L."/>
            <person name="Zubacova Z."/>
            <person name="Dolezal P."/>
            <person name="Malik S.B."/>
            <person name="Logsdon J.M. Jr."/>
            <person name="Henze K."/>
            <person name="Gupta A."/>
            <person name="Wang C.C."/>
            <person name="Dunne R.L."/>
            <person name="Upcroft J.A."/>
            <person name="Upcroft P."/>
            <person name="White O."/>
            <person name="Salzberg S.L."/>
            <person name="Tang P."/>
            <person name="Chiu C.-H."/>
            <person name="Lee Y.-S."/>
            <person name="Embley T.M."/>
            <person name="Coombs G.H."/>
            <person name="Mottram J.C."/>
            <person name="Tachezy J."/>
            <person name="Fraser-Liggett C.M."/>
            <person name="Johnson P.J."/>
        </authorList>
    </citation>
    <scope>NUCLEOTIDE SEQUENCE [LARGE SCALE GENOMIC DNA]</scope>
    <source>
        <strain evidence="4">G3</strain>
    </source>
</reference>
<dbReference type="Proteomes" id="UP000001542">
    <property type="component" value="Unassembled WGS sequence"/>
</dbReference>
<evidence type="ECO:0000313" key="4">
    <source>
        <dbReference type="EMBL" id="EAY13133.1"/>
    </source>
</evidence>
<feature type="compositionally biased region" description="Basic and acidic residues" evidence="2">
    <location>
        <begin position="85"/>
        <end position="96"/>
    </location>
</feature>
<evidence type="ECO:0000256" key="1">
    <source>
        <dbReference type="PROSITE-ProRule" id="PRU00176"/>
    </source>
</evidence>
<accession>A2E2F8</accession>
<feature type="compositionally biased region" description="Basic and acidic residues" evidence="2">
    <location>
        <begin position="104"/>
        <end position="162"/>
    </location>
</feature>
<dbReference type="KEGG" id="tva:4771106"/>
<reference evidence="4" key="1">
    <citation type="submission" date="2006-10" db="EMBL/GenBank/DDBJ databases">
        <authorList>
            <person name="Amadeo P."/>
            <person name="Zhao Q."/>
            <person name="Wortman J."/>
            <person name="Fraser-Liggett C."/>
            <person name="Carlton J."/>
        </authorList>
    </citation>
    <scope>NUCLEOTIDE SEQUENCE</scope>
    <source>
        <strain evidence="4">G3</strain>
    </source>
</reference>
<feature type="region of interest" description="Disordered" evidence="2">
    <location>
        <begin position="69"/>
        <end position="162"/>
    </location>
</feature>
<evidence type="ECO:0000256" key="2">
    <source>
        <dbReference type="SAM" id="MobiDB-lite"/>
    </source>
</evidence>
<dbReference type="VEuPathDB" id="TrichDB:TVAG_444160"/>
<name>A2E2F8_TRIV3</name>
<protein>
    <recommendedName>
        <fullName evidence="3">RRM domain-containing protein</fullName>
    </recommendedName>
</protein>